<dbReference type="STRING" id="252305.OB2597_13988"/>
<evidence type="ECO:0000313" key="2">
    <source>
        <dbReference type="EMBL" id="EAQ03260.1"/>
    </source>
</evidence>
<dbReference type="PRINTS" id="PR00080">
    <property type="entry name" value="SDRFAMILY"/>
</dbReference>
<dbReference type="Proteomes" id="UP000004318">
    <property type="component" value="Unassembled WGS sequence"/>
</dbReference>
<dbReference type="CDD" id="cd05233">
    <property type="entry name" value="SDR_c"/>
    <property type="match status" value="1"/>
</dbReference>
<dbReference type="InterPro" id="IPR002347">
    <property type="entry name" value="SDR_fam"/>
</dbReference>
<dbReference type="OrthoDB" id="9796652at2"/>
<dbReference type="FunFam" id="3.40.50.720:FF:000084">
    <property type="entry name" value="Short-chain dehydrogenase reductase"/>
    <property type="match status" value="1"/>
</dbReference>
<dbReference type="Pfam" id="PF13561">
    <property type="entry name" value="adh_short_C2"/>
    <property type="match status" value="1"/>
</dbReference>
<dbReference type="HOGENOM" id="CLU_010194_1_1_5"/>
<dbReference type="AlphaFoldDB" id="A3TYM6"/>
<keyword evidence="3" id="KW-1185">Reference proteome</keyword>
<protein>
    <submittedName>
        <fullName evidence="2">Short-chain dehydrogenase/reductase SDR</fullName>
    </submittedName>
</protein>
<dbReference type="EMBL" id="AAMO01000005">
    <property type="protein sequence ID" value="EAQ03260.1"/>
    <property type="molecule type" value="Genomic_DNA"/>
</dbReference>
<dbReference type="SUPFAM" id="SSF51735">
    <property type="entry name" value="NAD(P)-binding Rossmann-fold domains"/>
    <property type="match status" value="1"/>
</dbReference>
<accession>A3TYM6</accession>
<dbReference type="InterPro" id="IPR020904">
    <property type="entry name" value="Sc_DH/Rdtase_CS"/>
</dbReference>
<comment type="similarity">
    <text evidence="1">Belongs to the short-chain dehydrogenases/reductases (SDR) family.</text>
</comment>
<organism evidence="2 3">
    <name type="scientific">Pseudooceanicola batsensis (strain ATCC BAA-863 / DSM 15984 / KCTC 12145 / HTCC2597)</name>
    <name type="common">Oceanicola batsensis</name>
    <dbReference type="NCBI Taxonomy" id="252305"/>
    <lineage>
        <taxon>Bacteria</taxon>
        <taxon>Pseudomonadati</taxon>
        <taxon>Pseudomonadota</taxon>
        <taxon>Alphaproteobacteria</taxon>
        <taxon>Rhodobacterales</taxon>
        <taxon>Paracoccaceae</taxon>
        <taxon>Pseudooceanicola</taxon>
    </lineage>
</organism>
<dbReference type="GO" id="GO:0016616">
    <property type="term" value="F:oxidoreductase activity, acting on the CH-OH group of donors, NAD or NADP as acceptor"/>
    <property type="evidence" value="ECO:0007669"/>
    <property type="project" value="TreeGrafter"/>
</dbReference>
<gene>
    <name evidence="2" type="ORF">OB2597_13988</name>
</gene>
<dbReference type="PANTHER" id="PTHR42760">
    <property type="entry name" value="SHORT-CHAIN DEHYDROGENASES/REDUCTASES FAMILY MEMBER"/>
    <property type="match status" value="1"/>
</dbReference>
<evidence type="ECO:0000313" key="3">
    <source>
        <dbReference type="Proteomes" id="UP000004318"/>
    </source>
</evidence>
<reference evidence="2 3" key="1">
    <citation type="journal article" date="2010" name="J. Bacteriol.">
        <title>Genome sequences of Oceanicola granulosus HTCC2516(T) and Oceanicola batsensis HTCC2597(TDelta).</title>
        <authorList>
            <person name="Thrash J.C."/>
            <person name="Cho J.C."/>
            <person name="Vergin K.L."/>
            <person name="Giovannoni S.J."/>
        </authorList>
    </citation>
    <scope>NUCLEOTIDE SEQUENCE [LARGE SCALE GENOMIC DNA]</scope>
    <source>
        <strain evidence="3">ATCC BAA-863 / DSM 15984 / KCTC 12145 / HTCC2597</strain>
    </source>
</reference>
<dbReference type="Gene3D" id="3.40.50.720">
    <property type="entry name" value="NAD(P)-binding Rossmann-like Domain"/>
    <property type="match status" value="1"/>
</dbReference>
<proteinExistence type="inferred from homology"/>
<dbReference type="eggNOG" id="COG1028">
    <property type="taxonomic scope" value="Bacteria"/>
</dbReference>
<dbReference type="PROSITE" id="PS00061">
    <property type="entry name" value="ADH_SHORT"/>
    <property type="match status" value="1"/>
</dbReference>
<dbReference type="PANTHER" id="PTHR42760:SF123">
    <property type="entry name" value="OXIDOREDUCTASE"/>
    <property type="match status" value="1"/>
</dbReference>
<dbReference type="GO" id="GO:0030497">
    <property type="term" value="P:fatty acid elongation"/>
    <property type="evidence" value="ECO:0007669"/>
    <property type="project" value="TreeGrafter"/>
</dbReference>
<dbReference type="InterPro" id="IPR036291">
    <property type="entry name" value="NAD(P)-bd_dom_sf"/>
</dbReference>
<sequence length="233" mass="24301">MKHALVTGGTSGIGRGVVEALLDEGWQVTATGLTEAEAADAEEAEGLRNAALDVTDDASVTDLLGDLPRLDGLVNCAGILRRGEEYEMAVFEQVIAVNLLGTMRVCLAARDKLRAAGGTIVNTASMLSFFGGPLVPGYSASKGGVAQLTKSLAAKWAEEGIRVNAVAPGWIETRMTEGLRSDATRESGILGRTPQGRWGRPREVGNVVAMLLDPRCSFVTGSVVPVDGGYSAV</sequence>
<comment type="caution">
    <text evidence="2">The sequence shown here is derived from an EMBL/GenBank/DDBJ whole genome shotgun (WGS) entry which is preliminary data.</text>
</comment>
<dbReference type="PRINTS" id="PR00081">
    <property type="entry name" value="GDHRDH"/>
</dbReference>
<dbReference type="RefSeq" id="WP_009807013.1">
    <property type="nucleotide sequence ID" value="NZ_CH724131.1"/>
</dbReference>
<name>A3TYM6_PSEBH</name>
<evidence type="ECO:0000256" key="1">
    <source>
        <dbReference type="ARBA" id="ARBA00006484"/>
    </source>
</evidence>